<feature type="domain" description="DUF6532" evidence="1">
    <location>
        <begin position="1"/>
        <end position="131"/>
    </location>
</feature>
<dbReference type="Pfam" id="PF20149">
    <property type="entry name" value="DUF6532"/>
    <property type="match status" value="1"/>
</dbReference>
<dbReference type="InterPro" id="IPR045341">
    <property type="entry name" value="DUF6532"/>
</dbReference>
<organism evidence="2 3">
    <name type="scientific">Scleroderma citrinum Foug A</name>
    <dbReference type="NCBI Taxonomy" id="1036808"/>
    <lineage>
        <taxon>Eukaryota</taxon>
        <taxon>Fungi</taxon>
        <taxon>Dikarya</taxon>
        <taxon>Basidiomycota</taxon>
        <taxon>Agaricomycotina</taxon>
        <taxon>Agaricomycetes</taxon>
        <taxon>Agaricomycetidae</taxon>
        <taxon>Boletales</taxon>
        <taxon>Sclerodermatineae</taxon>
        <taxon>Sclerodermataceae</taxon>
        <taxon>Scleroderma</taxon>
    </lineage>
</organism>
<feature type="non-terminal residue" evidence="2">
    <location>
        <position position="135"/>
    </location>
</feature>
<proteinExistence type="predicted"/>
<accession>A0A0C3D365</accession>
<dbReference type="OrthoDB" id="2790754at2759"/>
<evidence type="ECO:0000313" key="3">
    <source>
        <dbReference type="Proteomes" id="UP000053989"/>
    </source>
</evidence>
<protein>
    <recommendedName>
        <fullName evidence="1">DUF6532 domain-containing protein</fullName>
    </recommendedName>
</protein>
<dbReference type="HOGENOM" id="CLU_125779_0_0_1"/>
<name>A0A0C3D365_9AGAM</name>
<sequence length="135" mass="15340">EAFPLPVQKEELVWACLVKAAAGNNEMITNLEVLENNSWVKSRLIDYVWGGGSQLRGELIFKAWVVVPSVYGLPGKLNEDELCKALAWLMQSMKLIHPDIDLKACSCSEDKPWYHPIFLQLIKAQWWGKKGEAKK</sequence>
<dbReference type="InParanoid" id="A0A0C3D365"/>
<evidence type="ECO:0000259" key="1">
    <source>
        <dbReference type="Pfam" id="PF20149"/>
    </source>
</evidence>
<feature type="non-terminal residue" evidence="2">
    <location>
        <position position="1"/>
    </location>
</feature>
<reference evidence="2 3" key="1">
    <citation type="submission" date="2014-04" db="EMBL/GenBank/DDBJ databases">
        <authorList>
            <consortium name="DOE Joint Genome Institute"/>
            <person name="Kuo A."/>
            <person name="Kohler A."/>
            <person name="Nagy L.G."/>
            <person name="Floudas D."/>
            <person name="Copeland A."/>
            <person name="Barry K.W."/>
            <person name="Cichocki N."/>
            <person name="Veneault-Fourrey C."/>
            <person name="LaButti K."/>
            <person name="Lindquist E.A."/>
            <person name="Lipzen A."/>
            <person name="Lundell T."/>
            <person name="Morin E."/>
            <person name="Murat C."/>
            <person name="Sun H."/>
            <person name="Tunlid A."/>
            <person name="Henrissat B."/>
            <person name="Grigoriev I.V."/>
            <person name="Hibbett D.S."/>
            <person name="Martin F."/>
            <person name="Nordberg H.P."/>
            <person name="Cantor M.N."/>
            <person name="Hua S.X."/>
        </authorList>
    </citation>
    <scope>NUCLEOTIDE SEQUENCE [LARGE SCALE GENOMIC DNA]</scope>
    <source>
        <strain evidence="2 3">Foug A</strain>
    </source>
</reference>
<keyword evidence="3" id="KW-1185">Reference proteome</keyword>
<dbReference type="AlphaFoldDB" id="A0A0C3D365"/>
<dbReference type="EMBL" id="KN822138">
    <property type="protein sequence ID" value="KIM55225.1"/>
    <property type="molecule type" value="Genomic_DNA"/>
</dbReference>
<evidence type="ECO:0000313" key="2">
    <source>
        <dbReference type="EMBL" id="KIM55225.1"/>
    </source>
</evidence>
<gene>
    <name evidence="2" type="ORF">SCLCIDRAFT_53319</name>
</gene>
<dbReference type="Proteomes" id="UP000053989">
    <property type="component" value="Unassembled WGS sequence"/>
</dbReference>
<reference evidence="3" key="2">
    <citation type="submission" date="2015-01" db="EMBL/GenBank/DDBJ databases">
        <title>Evolutionary Origins and Diversification of the Mycorrhizal Mutualists.</title>
        <authorList>
            <consortium name="DOE Joint Genome Institute"/>
            <consortium name="Mycorrhizal Genomics Consortium"/>
            <person name="Kohler A."/>
            <person name="Kuo A."/>
            <person name="Nagy L.G."/>
            <person name="Floudas D."/>
            <person name="Copeland A."/>
            <person name="Barry K.W."/>
            <person name="Cichocki N."/>
            <person name="Veneault-Fourrey C."/>
            <person name="LaButti K."/>
            <person name="Lindquist E.A."/>
            <person name="Lipzen A."/>
            <person name="Lundell T."/>
            <person name="Morin E."/>
            <person name="Murat C."/>
            <person name="Riley R."/>
            <person name="Ohm R."/>
            <person name="Sun H."/>
            <person name="Tunlid A."/>
            <person name="Henrissat B."/>
            <person name="Grigoriev I.V."/>
            <person name="Hibbett D.S."/>
            <person name="Martin F."/>
        </authorList>
    </citation>
    <scope>NUCLEOTIDE SEQUENCE [LARGE SCALE GENOMIC DNA]</scope>
    <source>
        <strain evidence="3">Foug A</strain>
    </source>
</reference>